<reference evidence="1 2" key="1">
    <citation type="submission" date="2021-07" db="EMBL/GenBank/DDBJ databases">
        <title>Shewanella sp. nov, isolated from SCS.</title>
        <authorList>
            <person name="Cao W.R."/>
        </authorList>
    </citation>
    <scope>NUCLEOTIDE SEQUENCE [LARGE SCALE GENOMIC DNA]</scope>
    <source>
        <strain evidence="1 2">NR704-98</strain>
    </source>
</reference>
<dbReference type="Pfam" id="PF13181">
    <property type="entry name" value="TPR_8"/>
    <property type="match status" value="1"/>
</dbReference>
<name>A0ABS7E260_9GAMM</name>
<dbReference type="PROSITE" id="PS51257">
    <property type="entry name" value="PROKAR_LIPOPROTEIN"/>
    <property type="match status" value="1"/>
</dbReference>
<keyword evidence="2" id="KW-1185">Reference proteome</keyword>
<evidence type="ECO:0000313" key="2">
    <source>
        <dbReference type="Proteomes" id="UP001195963"/>
    </source>
</evidence>
<dbReference type="Proteomes" id="UP001195963">
    <property type="component" value="Unassembled WGS sequence"/>
</dbReference>
<dbReference type="Gene3D" id="1.25.40.10">
    <property type="entry name" value="Tetratricopeptide repeat domain"/>
    <property type="match status" value="2"/>
</dbReference>
<proteinExistence type="predicted"/>
<evidence type="ECO:0000313" key="1">
    <source>
        <dbReference type="EMBL" id="MBW8183749.1"/>
    </source>
</evidence>
<sequence>MRVNAVCIIWVLGCILLLGCSNRAVTPPKPSYPNTNDLLFRSDTASIPSFDSLIQLTSSQVKDIYRFVEKEEIAQLPINEQAHQYVAKKLVNFNYEGKNLSAAEAMATGRGNCMTLALLTYAVAKELNVGVVFQVMHTAPMLQEIRSNLAVTSDHVRTFLYEEDKSKSKGFYLSGRDYAIMDYFPDSYDRGGAFIGESQFIAMYYRNLAADALLDNDLALSFALLKRGVSYAPDYAPLLNMMAVVHRRAGDEKTAEEFYLYGVEVAKSKITLLSNYHHLLTSQGKVDSANEIKRTLLYLDDPTPYNWYLLGRSALKERDYFSAIIYLEKFLENSPYYHQAYIELASAQHALGKTYAAEKSLKTALDYTYLSNTQRLYQAKLAWLKQSR</sequence>
<dbReference type="SUPFAM" id="SSF48452">
    <property type="entry name" value="TPR-like"/>
    <property type="match status" value="1"/>
</dbReference>
<dbReference type="RefSeq" id="WP_220109335.1">
    <property type="nucleotide sequence ID" value="NZ_JAHZST010000005.1"/>
</dbReference>
<dbReference type="EMBL" id="JAHZST010000005">
    <property type="protein sequence ID" value="MBW8183749.1"/>
    <property type="molecule type" value="Genomic_DNA"/>
</dbReference>
<dbReference type="InterPro" id="IPR019734">
    <property type="entry name" value="TPR_rpt"/>
</dbReference>
<accession>A0ABS7E260</accession>
<dbReference type="InterPro" id="IPR011990">
    <property type="entry name" value="TPR-like_helical_dom_sf"/>
</dbReference>
<gene>
    <name evidence="1" type="ORF">K0625_08705</name>
</gene>
<organism evidence="1 2">
    <name type="scientific">Shewanella nanhaiensis</name>
    <dbReference type="NCBI Taxonomy" id="2864872"/>
    <lineage>
        <taxon>Bacteria</taxon>
        <taxon>Pseudomonadati</taxon>
        <taxon>Pseudomonadota</taxon>
        <taxon>Gammaproteobacteria</taxon>
        <taxon>Alteromonadales</taxon>
        <taxon>Shewanellaceae</taxon>
        <taxon>Shewanella</taxon>
    </lineage>
</organism>
<comment type="caution">
    <text evidence="1">The sequence shown here is derived from an EMBL/GenBank/DDBJ whole genome shotgun (WGS) entry which is preliminary data.</text>
</comment>
<protein>
    <recommendedName>
        <fullName evidence="3">Tetratricopeptide repeat protein</fullName>
    </recommendedName>
</protein>
<evidence type="ECO:0008006" key="3">
    <source>
        <dbReference type="Google" id="ProtNLM"/>
    </source>
</evidence>